<organism evidence="1">
    <name type="scientific">Ochrobactrum phage ORM_20</name>
    <dbReference type="NCBI Taxonomy" id="2985243"/>
    <lineage>
        <taxon>Viruses</taxon>
    </lineage>
</organism>
<reference evidence="1" key="1">
    <citation type="submission" date="2022-10" db="EMBL/GenBank/DDBJ databases">
        <authorList>
            <person name="Meaden S."/>
        </authorList>
    </citation>
    <scope>NUCLEOTIDE SEQUENCE</scope>
</reference>
<dbReference type="EMBL" id="OX359470">
    <property type="protein sequence ID" value="CAI3971241.1"/>
    <property type="molecule type" value="Genomic_DNA"/>
</dbReference>
<evidence type="ECO:0000313" key="1">
    <source>
        <dbReference type="EMBL" id="CAI3971241.1"/>
    </source>
</evidence>
<protein>
    <submittedName>
        <fullName evidence="1">Uncharacterized protein</fullName>
    </submittedName>
</protein>
<gene>
    <name evidence="1" type="ORF">ORM20_00192</name>
</gene>
<accession>A0A9N6WV34</accession>
<proteinExistence type="predicted"/>
<name>A0A9N6WV34_9VIRU</name>
<sequence>MSNWDDDTYYPKSHPIPTKPVGKTLAIYCDLHGLNKVDVIQQYSMRSYQTGLYDILTDGNVNSMSKILFDLVTYSKVNLKRRIERIGITVPYANSVKGGKESQEKLKNRLQLVTGVDVFVEELEYAANARENRDVLDQLALFEDSLNISYFRHTDQSPSHYVFICPGSPRKENPLYDMSEFGYFEDSITAADMTFFYNANQAIFNEGRRCFEASSVTFEINRVREVEAPLPMFHFYFPYRLTDKDYMFEEFLHDLPQGTVVAVTDPNESLGQLKPLDTVQSTVNFGVTLLKMDPSKHLDVVRSIILENEQFRKKNPSKGFTCPRKIVMTSKLNHTLHMGPVEMYSIAYPKNHTGEKLDHFKFVRGGTNSFFFEEESKRALGRT</sequence>